<dbReference type="InterPro" id="IPR043729">
    <property type="entry name" value="DUF5672"/>
</dbReference>
<sequence length="165" mass="18769">MALNPIHLSPNIRDAPRLSIPRARSSLREHRNPPPASRNNLSSHASVSQFLTSRFLWTDLAPYLKVLVFQTDSILCSASPHHIDEFLPYDLIGAPIHARFGTGFNGGLSLRNRELILRVLDRWDFAVDSAAEDAPTEWKFEDQWFYARMRELGEDAELKGDWASV</sequence>
<evidence type="ECO:0000313" key="3">
    <source>
        <dbReference type="Proteomes" id="UP001305414"/>
    </source>
</evidence>
<name>A0AAN7Z991_9PEZI</name>
<gene>
    <name evidence="2" type="ORF">RRF57_005421</name>
</gene>
<keyword evidence="3" id="KW-1185">Reference proteome</keyword>
<accession>A0AAN7Z991</accession>
<evidence type="ECO:0000259" key="1">
    <source>
        <dbReference type="Pfam" id="PF18922"/>
    </source>
</evidence>
<protein>
    <recommendedName>
        <fullName evidence="1">DUF5672 domain-containing protein</fullName>
    </recommendedName>
</protein>
<feature type="domain" description="DUF5672" evidence="1">
    <location>
        <begin position="38"/>
        <end position="156"/>
    </location>
</feature>
<dbReference type="AlphaFoldDB" id="A0AAN7Z991"/>
<dbReference type="EMBL" id="JAWHQM010000012">
    <property type="protein sequence ID" value="KAK5629706.1"/>
    <property type="molecule type" value="Genomic_DNA"/>
</dbReference>
<reference evidence="2 3" key="1">
    <citation type="submission" date="2023-10" db="EMBL/GenBank/DDBJ databases">
        <title>Draft genome sequence of Xylaria bambusicola isolate GMP-LS, the root and basal stem rot pathogen of sugarcane in Indonesia.</title>
        <authorList>
            <person name="Selvaraj P."/>
            <person name="Muralishankar V."/>
            <person name="Muruganantham S."/>
            <person name="Sp S."/>
            <person name="Haryani S."/>
            <person name="Lau K.J.X."/>
            <person name="Naqvi N.I."/>
        </authorList>
    </citation>
    <scope>NUCLEOTIDE SEQUENCE [LARGE SCALE GENOMIC DNA]</scope>
    <source>
        <strain evidence="2">GMP-LS</strain>
    </source>
</reference>
<organism evidence="2 3">
    <name type="scientific">Xylaria bambusicola</name>
    <dbReference type="NCBI Taxonomy" id="326684"/>
    <lineage>
        <taxon>Eukaryota</taxon>
        <taxon>Fungi</taxon>
        <taxon>Dikarya</taxon>
        <taxon>Ascomycota</taxon>
        <taxon>Pezizomycotina</taxon>
        <taxon>Sordariomycetes</taxon>
        <taxon>Xylariomycetidae</taxon>
        <taxon>Xylariales</taxon>
        <taxon>Xylariaceae</taxon>
        <taxon>Xylaria</taxon>
    </lineage>
</organism>
<evidence type="ECO:0000313" key="2">
    <source>
        <dbReference type="EMBL" id="KAK5629706.1"/>
    </source>
</evidence>
<dbReference type="Pfam" id="PF18922">
    <property type="entry name" value="DUF5672"/>
    <property type="match status" value="1"/>
</dbReference>
<proteinExistence type="predicted"/>
<comment type="caution">
    <text evidence="2">The sequence shown here is derived from an EMBL/GenBank/DDBJ whole genome shotgun (WGS) entry which is preliminary data.</text>
</comment>
<dbReference type="Proteomes" id="UP001305414">
    <property type="component" value="Unassembled WGS sequence"/>
</dbReference>